<dbReference type="InterPro" id="IPR016140">
    <property type="entry name" value="Bifunc_inhib/LTP/seed_store"/>
</dbReference>
<dbReference type="Pfam" id="PF00234">
    <property type="entry name" value="Tryp_alpha_amyl"/>
    <property type="match status" value="1"/>
</dbReference>
<dbReference type="Proteomes" id="UP000006038">
    <property type="component" value="Chromosome 3"/>
</dbReference>
<dbReference type="GO" id="GO:0006869">
    <property type="term" value="P:lipid transport"/>
    <property type="evidence" value="ECO:0007669"/>
    <property type="project" value="InterPro"/>
</dbReference>
<keyword evidence="2" id="KW-0813">Transport</keyword>
<evidence type="ECO:0000313" key="6">
    <source>
        <dbReference type="EnsemblPlants" id="OB03G10910.1"/>
    </source>
</evidence>
<evidence type="ECO:0000256" key="1">
    <source>
        <dbReference type="ARBA" id="ARBA00009707"/>
    </source>
</evidence>
<evidence type="ECO:0000256" key="3">
    <source>
        <dbReference type="ARBA" id="ARBA00023121"/>
    </source>
</evidence>
<dbReference type="SUPFAM" id="SSF47699">
    <property type="entry name" value="Bifunctional inhibitor/lipid-transfer protein/seed storage 2S albumin"/>
    <property type="match status" value="1"/>
</dbReference>
<dbReference type="CDD" id="cd01959">
    <property type="entry name" value="nsLTP2"/>
    <property type="match status" value="1"/>
</dbReference>
<dbReference type="PANTHER" id="PTHR33214">
    <property type="entry name" value="BIFUNCTIONAL INHIBITOR/LIPID-TRANSFER PROTEIN/SEED STORAGE 2S ALBUMIN SUPERFAMILY PROTEIN"/>
    <property type="match status" value="1"/>
</dbReference>
<sequence>MAKISRPRTVAIGINSLPYTRGGISQATGEAAARDDADGDDDEEGGGGGAGGGGGGVQLTVCAGAIAGGAKPTAACCSSLRAQQGCFCQFAKDPRYGRYVNSPNARRAVTSCGIAVPRCH</sequence>
<evidence type="ECO:0000256" key="2">
    <source>
        <dbReference type="ARBA" id="ARBA00022448"/>
    </source>
</evidence>
<organism evidence="6">
    <name type="scientific">Oryza brachyantha</name>
    <name type="common">malo sina</name>
    <dbReference type="NCBI Taxonomy" id="4533"/>
    <lineage>
        <taxon>Eukaryota</taxon>
        <taxon>Viridiplantae</taxon>
        <taxon>Streptophyta</taxon>
        <taxon>Embryophyta</taxon>
        <taxon>Tracheophyta</taxon>
        <taxon>Spermatophyta</taxon>
        <taxon>Magnoliopsida</taxon>
        <taxon>Liliopsida</taxon>
        <taxon>Poales</taxon>
        <taxon>Poaceae</taxon>
        <taxon>BOP clade</taxon>
        <taxon>Oryzoideae</taxon>
        <taxon>Oryzeae</taxon>
        <taxon>Oryzinae</taxon>
        <taxon>Oryza</taxon>
    </lineage>
</organism>
<dbReference type="InterPro" id="IPR036312">
    <property type="entry name" value="Bifun_inhib/LTP/seed_sf"/>
</dbReference>
<accession>J3LJ65</accession>
<evidence type="ECO:0000313" key="7">
    <source>
        <dbReference type="Proteomes" id="UP000006038"/>
    </source>
</evidence>
<dbReference type="HOGENOM" id="CLU_2053247_0_0_1"/>
<evidence type="ECO:0000256" key="4">
    <source>
        <dbReference type="SAM" id="MobiDB-lite"/>
    </source>
</evidence>
<dbReference type="AlphaFoldDB" id="J3LJ65"/>
<feature type="region of interest" description="Disordered" evidence="4">
    <location>
        <begin position="19"/>
        <end position="54"/>
    </location>
</feature>
<evidence type="ECO:0000259" key="5">
    <source>
        <dbReference type="Pfam" id="PF00234"/>
    </source>
</evidence>
<dbReference type="STRING" id="4533.J3LJ65"/>
<dbReference type="InterPro" id="IPR033872">
    <property type="entry name" value="nsLTP2"/>
</dbReference>
<dbReference type="PANTHER" id="PTHR33214:SF34">
    <property type="entry name" value="NON-SPECIFIC LIPID-TRANSFER PROTEIN 2"/>
    <property type="match status" value="1"/>
</dbReference>
<name>J3LJ65_ORYBR</name>
<reference evidence="6" key="1">
    <citation type="journal article" date="2013" name="Nat. Commun.">
        <title>Whole-genome sequencing of Oryza brachyantha reveals mechanisms underlying Oryza genome evolution.</title>
        <authorList>
            <person name="Chen J."/>
            <person name="Huang Q."/>
            <person name="Gao D."/>
            <person name="Wang J."/>
            <person name="Lang Y."/>
            <person name="Liu T."/>
            <person name="Li B."/>
            <person name="Bai Z."/>
            <person name="Luis Goicoechea J."/>
            <person name="Liang C."/>
            <person name="Chen C."/>
            <person name="Zhang W."/>
            <person name="Sun S."/>
            <person name="Liao Y."/>
            <person name="Zhang X."/>
            <person name="Yang L."/>
            <person name="Song C."/>
            <person name="Wang M."/>
            <person name="Shi J."/>
            <person name="Liu G."/>
            <person name="Liu J."/>
            <person name="Zhou H."/>
            <person name="Zhou W."/>
            <person name="Yu Q."/>
            <person name="An N."/>
            <person name="Chen Y."/>
            <person name="Cai Q."/>
            <person name="Wang B."/>
            <person name="Liu B."/>
            <person name="Min J."/>
            <person name="Huang Y."/>
            <person name="Wu H."/>
            <person name="Li Z."/>
            <person name="Zhang Y."/>
            <person name="Yin Y."/>
            <person name="Song W."/>
            <person name="Jiang J."/>
            <person name="Jackson S.A."/>
            <person name="Wing R.A."/>
            <person name="Wang J."/>
            <person name="Chen M."/>
        </authorList>
    </citation>
    <scope>NUCLEOTIDE SEQUENCE [LARGE SCALE GENOMIC DNA]</scope>
    <source>
        <strain evidence="6">cv. IRGC 101232</strain>
    </source>
</reference>
<keyword evidence="3" id="KW-0446">Lipid-binding</keyword>
<protein>
    <recommendedName>
        <fullName evidence="5">Bifunctional inhibitor/plant lipid transfer protein/seed storage helical domain-containing protein</fullName>
    </recommendedName>
</protein>
<reference evidence="6" key="2">
    <citation type="submission" date="2013-04" db="UniProtKB">
        <authorList>
            <consortium name="EnsemblPlants"/>
        </authorList>
    </citation>
    <scope>IDENTIFICATION</scope>
</reference>
<feature type="domain" description="Bifunctional inhibitor/plant lipid transfer protein/seed storage helical" evidence="5">
    <location>
        <begin position="58"/>
        <end position="119"/>
    </location>
</feature>
<keyword evidence="7" id="KW-1185">Reference proteome</keyword>
<dbReference type="EnsemblPlants" id="OB03G10910.1">
    <property type="protein sequence ID" value="OB03G10910.1"/>
    <property type="gene ID" value="OB03G10910"/>
</dbReference>
<dbReference type="GO" id="GO:0008289">
    <property type="term" value="F:lipid binding"/>
    <property type="evidence" value="ECO:0007669"/>
    <property type="project" value="UniProtKB-KW"/>
</dbReference>
<dbReference type="Gramene" id="OB03G10910.1">
    <property type="protein sequence ID" value="OB03G10910.1"/>
    <property type="gene ID" value="OB03G10910"/>
</dbReference>
<comment type="similarity">
    <text evidence="1">Belongs to the plant LTP family. B11E subfamily.</text>
</comment>
<proteinExistence type="inferred from homology"/>
<dbReference type="Gene3D" id="1.10.110.10">
    <property type="entry name" value="Plant lipid-transfer and hydrophobic proteins"/>
    <property type="match status" value="1"/>
</dbReference>